<evidence type="ECO:0000256" key="1">
    <source>
        <dbReference type="SAM" id="MobiDB-lite"/>
    </source>
</evidence>
<sequence>FKDFPVHQQKSLPVKRHILQRNIPDINTTISPSSDQTAITEDTDTGEETTSSSKEIVKNDDKCIQYVIISPTKKELRRSIYVLQKKLNQRDLKIKNFKTITVK</sequence>
<protein>
    <submittedName>
        <fullName evidence="2">THAP domain-containing protein 1-like</fullName>
    </submittedName>
</protein>
<proteinExistence type="predicted"/>
<evidence type="ECO:0000313" key="3">
    <source>
        <dbReference type="Proteomes" id="UP000478052"/>
    </source>
</evidence>
<dbReference type="AlphaFoldDB" id="A0A6G0ZM53"/>
<dbReference type="Proteomes" id="UP000478052">
    <property type="component" value="Unassembled WGS sequence"/>
</dbReference>
<organism evidence="2 3">
    <name type="scientific">Aphis craccivora</name>
    <name type="common">Cowpea aphid</name>
    <dbReference type="NCBI Taxonomy" id="307492"/>
    <lineage>
        <taxon>Eukaryota</taxon>
        <taxon>Metazoa</taxon>
        <taxon>Ecdysozoa</taxon>
        <taxon>Arthropoda</taxon>
        <taxon>Hexapoda</taxon>
        <taxon>Insecta</taxon>
        <taxon>Pterygota</taxon>
        <taxon>Neoptera</taxon>
        <taxon>Paraneoptera</taxon>
        <taxon>Hemiptera</taxon>
        <taxon>Sternorrhyncha</taxon>
        <taxon>Aphidomorpha</taxon>
        <taxon>Aphidoidea</taxon>
        <taxon>Aphididae</taxon>
        <taxon>Aphidini</taxon>
        <taxon>Aphis</taxon>
        <taxon>Aphis</taxon>
    </lineage>
</organism>
<dbReference type="OrthoDB" id="6356087at2759"/>
<feature type="non-terminal residue" evidence="2">
    <location>
        <position position="103"/>
    </location>
</feature>
<evidence type="ECO:0000313" key="2">
    <source>
        <dbReference type="EMBL" id="KAF0772414.1"/>
    </source>
</evidence>
<accession>A0A6G0ZM53</accession>
<feature type="compositionally biased region" description="Polar residues" evidence="1">
    <location>
        <begin position="26"/>
        <end position="39"/>
    </location>
</feature>
<gene>
    <name evidence="2" type="ORF">FWK35_00006659</name>
</gene>
<feature type="non-terminal residue" evidence="2">
    <location>
        <position position="1"/>
    </location>
</feature>
<feature type="region of interest" description="Disordered" evidence="1">
    <location>
        <begin position="26"/>
        <end position="54"/>
    </location>
</feature>
<keyword evidence="3" id="KW-1185">Reference proteome</keyword>
<reference evidence="2 3" key="1">
    <citation type="submission" date="2019-08" db="EMBL/GenBank/DDBJ databases">
        <title>Whole genome of Aphis craccivora.</title>
        <authorList>
            <person name="Voronova N.V."/>
            <person name="Shulinski R.S."/>
            <person name="Bandarenka Y.V."/>
            <person name="Zhorov D.G."/>
            <person name="Warner D."/>
        </authorList>
    </citation>
    <scope>NUCLEOTIDE SEQUENCE [LARGE SCALE GENOMIC DNA]</scope>
    <source>
        <strain evidence="2">180601</strain>
        <tissue evidence="2">Whole Body</tissue>
    </source>
</reference>
<name>A0A6G0ZM53_APHCR</name>
<comment type="caution">
    <text evidence="2">The sequence shown here is derived from an EMBL/GenBank/DDBJ whole genome shotgun (WGS) entry which is preliminary data.</text>
</comment>
<dbReference type="EMBL" id="VUJU01000178">
    <property type="protein sequence ID" value="KAF0772414.1"/>
    <property type="molecule type" value="Genomic_DNA"/>
</dbReference>